<dbReference type="PANTHER" id="PTHR31286">
    <property type="entry name" value="GLYCINE-RICH CELL WALL STRUCTURAL PROTEIN 1.8-LIKE"/>
    <property type="match status" value="1"/>
</dbReference>
<dbReference type="PANTHER" id="PTHR31286:SF99">
    <property type="entry name" value="DUF4283 DOMAIN-CONTAINING PROTEIN"/>
    <property type="match status" value="1"/>
</dbReference>
<feature type="compositionally biased region" description="Basic and acidic residues" evidence="1">
    <location>
        <begin position="1"/>
        <end position="20"/>
    </location>
</feature>
<reference evidence="3 4" key="2">
    <citation type="journal article" date="2017" name="Nature">
        <title>The Apostasia genome and the evolution of orchids.</title>
        <authorList>
            <person name="Zhang G.Q."/>
            <person name="Liu K.W."/>
            <person name="Li Z."/>
            <person name="Lohaus R."/>
            <person name="Hsiao Y.Y."/>
            <person name="Niu S.C."/>
            <person name="Wang J.Y."/>
            <person name="Lin Y.C."/>
            <person name="Xu Q."/>
            <person name="Chen L.J."/>
            <person name="Yoshida K."/>
            <person name="Fujiwara S."/>
            <person name="Wang Z.W."/>
            <person name="Zhang Y.Q."/>
            <person name="Mitsuda N."/>
            <person name="Wang M."/>
            <person name="Liu G.H."/>
            <person name="Pecoraro L."/>
            <person name="Huang H.X."/>
            <person name="Xiao X.J."/>
            <person name="Lin M."/>
            <person name="Wu X.Y."/>
            <person name="Wu W.L."/>
            <person name="Chen Y.Y."/>
            <person name="Chang S.B."/>
            <person name="Sakamoto S."/>
            <person name="Ohme-Takagi M."/>
            <person name="Yagi M."/>
            <person name="Zeng S.J."/>
            <person name="Shen C.Y."/>
            <person name="Yeh C.M."/>
            <person name="Luo Y.B."/>
            <person name="Tsai W.C."/>
            <person name="Van de Peer Y."/>
            <person name="Liu Z.J."/>
        </authorList>
    </citation>
    <scope>NUCLEOTIDE SEQUENCE [LARGE SCALE GENOMIC DNA]</scope>
    <source>
        <tissue evidence="3">The whole plant</tissue>
    </source>
</reference>
<keyword evidence="4" id="KW-1185">Reference proteome</keyword>
<feature type="domain" description="DUF4283" evidence="2">
    <location>
        <begin position="199"/>
        <end position="281"/>
    </location>
</feature>
<reference evidence="3 4" key="1">
    <citation type="journal article" date="2016" name="Sci. Rep.">
        <title>The Dendrobium catenatum Lindl. genome sequence provides insights into polysaccharide synthase, floral development and adaptive evolution.</title>
        <authorList>
            <person name="Zhang G.Q."/>
            <person name="Xu Q."/>
            <person name="Bian C."/>
            <person name="Tsai W.C."/>
            <person name="Yeh C.M."/>
            <person name="Liu K.W."/>
            <person name="Yoshida K."/>
            <person name="Zhang L.S."/>
            <person name="Chang S.B."/>
            <person name="Chen F."/>
            <person name="Shi Y."/>
            <person name="Su Y.Y."/>
            <person name="Zhang Y.Q."/>
            <person name="Chen L.J."/>
            <person name="Yin Y."/>
            <person name="Lin M."/>
            <person name="Huang H."/>
            <person name="Deng H."/>
            <person name="Wang Z.W."/>
            <person name="Zhu S.L."/>
            <person name="Zhao X."/>
            <person name="Deng C."/>
            <person name="Niu S.C."/>
            <person name="Huang J."/>
            <person name="Wang M."/>
            <person name="Liu G.H."/>
            <person name="Yang H.J."/>
            <person name="Xiao X.J."/>
            <person name="Hsiao Y.Y."/>
            <person name="Wu W.L."/>
            <person name="Chen Y.Y."/>
            <person name="Mitsuda N."/>
            <person name="Ohme-Takagi M."/>
            <person name="Luo Y.B."/>
            <person name="Van de Peer Y."/>
            <person name="Liu Z.J."/>
        </authorList>
    </citation>
    <scope>NUCLEOTIDE SEQUENCE [LARGE SCALE GENOMIC DNA]</scope>
    <source>
        <tissue evidence="3">The whole plant</tissue>
    </source>
</reference>
<dbReference type="AlphaFoldDB" id="A0A2I0WAL3"/>
<feature type="region of interest" description="Disordered" evidence="1">
    <location>
        <begin position="1"/>
        <end position="24"/>
    </location>
</feature>
<protein>
    <submittedName>
        <fullName evidence="3">RNA exonuclease 1</fullName>
    </submittedName>
</protein>
<dbReference type="GO" id="GO:0004527">
    <property type="term" value="F:exonuclease activity"/>
    <property type="evidence" value="ECO:0007669"/>
    <property type="project" value="UniProtKB-KW"/>
</dbReference>
<proteinExistence type="predicted"/>
<accession>A0A2I0WAL3</accession>
<name>A0A2I0WAL3_9ASPA</name>
<evidence type="ECO:0000313" key="4">
    <source>
        <dbReference type="Proteomes" id="UP000233837"/>
    </source>
</evidence>
<dbReference type="Proteomes" id="UP000233837">
    <property type="component" value="Unassembled WGS sequence"/>
</dbReference>
<dbReference type="Pfam" id="PF14111">
    <property type="entry name" value="DUF4283"/>
    <property type="match status" value="1"/>
</dbReference>
<organism evidence="3 4">
    <name type="scientific">Dendrobium catenatum</name>
    <dbReference type="NCBI Taxonomy" id="906689"/>
    <lineage>
        <taxon>Eukaryota</taxon>
        <taxon>Viridiplantae</taxon>
        <taxon>Streptophyta</taxon>
        <taxon>Embryophyta</taxon>
        <taxon>Tracheophyta</taxon>
        <taxon>Spermatophyta</taxon>
        <taxon>Magnoliopsida</taxon>
        <taxon>Liliopsida</taxon>
        <taxon>Asparagales</taxon>
        <taxon>Orchidaceae</taxon>
        <taxon>Epidendroideae</taxon>
        <taxon>Malaxideae</taxon>
        <taxon>Dendrobiinae</taxon>
        <taxon>Dendrobium</taxon>
    </lineage>
</organism>
<gene>
    <name evidence="3" type="ORF">MA16_Dca007420</name>
</gene>
<keyword evidence="3" id="KW-0378">Hydrolase</keyword>
<evidence type="ECO:0000256" key="1">
    <source>
        <dbReference type="SAM" id="MobiDB-lite"/>
    </source>
</evidence>
<sequence length="377" mass="42514">MTGTRLKSEEREGPQKKEDFEGFWVPKLEMEEGGRSSMDDRNTKSFLSTATPIMLDSKGRFSFKRISPHNFWDLESPLVIKEGGLIAKHKPLLESGKGKDVISVLDKIPKSPLSVIISGANDNEASSSGISFIDILKNDKGIDNGNVNIKNPIISSRLDNSNVWIKKPHIKINLSNIHDDIEDANVVKLDMEKEKSNIQVLSNSLVVKILGKNLPFSKCAIEVRKQWMKYGGFHITLLGLDWLLCSFQSHEAMEEVLNGGPWFIGGFVVGLDKWSPNFSPNSLDGVSCPIWVRLPHLPLHCWDESNITRIASRIGTPLLLDGNMFRWGRREFAKAYIRVNLNSKLPSGIWVEGLHGRFIQKFEYENLSSLRFKCGRI</sequence>
<dbReference type="EMBL" id="KZ502810">
    <property type="protein sequence ID" value="PKU72700.1"/>
    <property type="molecule type" value="Genomic_DNA"/>
</dbReference>
<evidence type="ECO:0000313" key="3">
    <source>
        <dbReference type="EMBL" id="PKU72700.1"/>
    </source>
</evidence>
<dbReference type="InterPro" id="IPR025558">
    <property type="entry name" value="DUF4283"/>
</dbReference>
<evidence type="ECO:0000259" key="2">
    <source>
        <dbReference type="Pfam" id="PF14111"/>
    </source>
</evidence>
<keyword evidence="3" id="KW-0540">Nuclease</keyword>
<dbReference type="InterPro" id="IPR040256">
    <property type="entry name" value="At4g02000-like"/>
</dbReference>
<keyword evidence="3" id="KW-0269">Exonuclease</keyword>